<dbReference type="EMBL" id="UFTJ01000001">
    <property type="protein sequence ID" value="SSZ46995.1"/>
    <property type="molecule type" value="Genomic_DNA"/>
</dbReference>
<reference evidence="1 2" key="1">
    <citation type="submission" date="2018-06" db="EMBL/GenBank/DDBJ databases">
        <authorList>
            <consortium name="Pathogen Informatics"/>
            <person name="Doyle S."/>
        </authorList>
    </citation>
    <scope>NUCLEOTIDE SEQUENCE [LARGE SCALE GENOMIC DNA]</scope>
    <source>
        <strain evidence="1 2">NCTC11661</strain>
    </source>
</reference>
<evidence type="ECO:0000313" key="1">
    <source>
        <dbReference type="EMBL" id="SSZ46995.1"/>
    </source>
</evidence>
<protein>
    <submittedName>
        <fullName evidence="1">Uncharacterized protein</fullName>
    </submittedName>
</protein>
<sequence length="204" mass="24097">MKTITLSLLLASNIFLGQNLIGIVQKNINRGIIYKNDDTTIEGKITTPLSAYQKYIKIRSAGENLNIESKEIDSIVYNEYPNTAILFTSTVYYPKRKSTDKKIKRKEWIKKIIHGKLSLYETTYIEHRKEYSKSNTYYFLKRDNENHPTLIGTRTNEPFPNTNERAFKNNIEKYFSDEPNFLKQIKQKEYSLNELRLICKEYNQ</sequence>
<organism evidence="1 2">
    <name type="scientific">Bergeyella zoohelcum</name>
    <dbReference type="NCBI Taxonomy" id="1015"/>
    <lineage>
        <taxon>Bacteria</taxon>
        <taxon>Pseudomonadati</taxon>
        <taxon>Bacteroidota</taxon>
        <taxon>Flavobacteriia</taxon>
        <taxon>Flavobacteriales</taxon>
        <taxon>Weeksellaceae</taxon>
        <taxon>Bergeyella</taxon>
    </lineage>
</organism>
<evidence type="ECO:0000313" key="2">
    <source>
        <dbReference type="Proteomes" id="UP000255515"/>
    </source>
</evidence>
<dbReference type="AlphaFoldDB" id="A0A376BZJ5"/>
<dbReference type="RefSeq" id="WP_002686596.1">
    <property type="nucleotide sequence ID" value="NZ_UFTJ01000001.1"/>
</dbReference>
<accession>A0A376BZJ5</accession>
<name>A0A376BZJ5_9FLAO</name>
<proteinExistence type="predicted"/>
<gene>
    <name evidence="1" type="ORF">NCTC11661_00658</name>
</gene>
<dbReference type="Proteomes" id="UP000255515">
    <property type="component" value="Unassembled WGS sequence"/>
</dbReference>